<gene>
    <name evidence="2" type="ORF">GCM10010171_38370</name>
</gene>
<keyword evidence="1" id="KW-1133">Transmembrane helix</keyword>
<proteinExistence type="predicted"/>
<keyword evidence="3" id="KW-1185">Reference proteome</keyword>
<accession>A0A918GIA0</accession>
<dbReference type="EMBL" id="BMRB01000003">
    <property type="protein sequence ID" value="GGS40267.1"/>
    <property type="molecule type" value="Genomic_DNA"/>
</dbReference>
<protein>
    <submittedName>
        <fullName evidence="2">Uncharacterized protein</fullName>
    </submittedName>
</protein>
<keyword evidence="1" id="KW-0472">Membrane</keyword>
<reference evidence="2" key="1">
    <citation type="journal article" date="2014" name="Int. J. Syst. Evol. Microbiol.">
        <title>Complete genome sequence of Corynebacterium casei LMG S-19264T (=DSM 44701T), isolated from a smear-ripened cheese.</title>
        <authorList>
            <consortium name="US DOE Joint Genome Institute (JGI-PGF)"/>
            <person name="Walter F."/>
            <person name="Albersmeier A."/>
            <person name="Kalinowski J."/>
            <person name="Ruckert C."/>
        </authorList>
    </citation>
    <scope>NUCLEOTIDE SEQUENCE</scope>
    <source>
        <strain evidence="2">JCM 3276</strain>
    </source>
</reference>
<reference evidence="2" key="2">
    <citation type="submission" date="2020-09" db="EMBL/GenBank/DDBJ databases">
        <authorList>
            <person name="Sun Q."/>
            <person name="Ohkuma M."/>
        </authorList>
    </citation>
    <scope>NUCLEOTIDE SEQUENCE</scope>
    <source>
        <strain evidence="2">JCM 3276</strain>
    </source>
</reference>
<feature type="transmembrane region" description="Helical" evidence="1">
    <location>
        <begin position="14"/>
        <end position="35"/>
    </location>
</feature>
<dbReference type="AlphaFoldDB" id="A0A918GIA0"/>
<comment type="caution">
    <text evidence="2">The sequence shown here is derived from an EMBL/GenBank/DDBJ whole genome shotgun (WGS) entry which is preliminary data.</text>
</comment>
<sequence length="39" mass="4367">MLTQFSPPSETESMLLDIGIIAVLVAAIITGLLYYRNRR</sequence>
<evidence type="ECO:0000256" key="1">
    <source>
        <dbReference type="SAM" id="Phobius"/>
    </source>
</evidence>
<dbReference type="Proteomes" id="UP000660680">
    <property type="component" value="Unassembled WGS sequence"/>
</dbReference>
<evidence type="ECO:0000313" key="3">
    <source>
        <dbReference type="Proteomes" id="UP000660680"/>
    </source>
</evidence>
<organism evidence="2 3">
    <name type="scientific">Actinokineospora fastidiosa</name>
    <dbReference type="NCBI Taxonomy" id="1816"/>
    <lineage>
        <taxon>Bacteria</taxon>
        <taxon>Bacillati</taxon>
        <taxon>Actinomycetota</taxon>
        <taxon>Actinomycetes</taxon>
        <taxon>Pseudonocardiales</taxon>
        <taxon>Pseudonocardiaceae</taxon>
        <taxon>Actinokineospora</taxon>
    </lineage>
</organism>
<keyword evidence="1" id="KW-0812">Transmembrane</keyword>
<evidence type="ECO:0000313" key="2">
    <source>
        <dbReference type="EMBL" id="GGS40267.1"/>
    </source>
</evidence>
<name>A0A918GIA0_9PSEU</name>